<dbReference type="InterPro" id="IPR036397">
    <property type="entry name" value="RNaseH_sf"/>
</dbReference>
<evidence type="ECO:0000313" key="2">
    <source>
        <dbReference type="EMBL" id="GJM91393.1"/>
    </source>
</evidence>
<sequence length="167" mass="17814">MGAPTSRLLQINIDASFFMNSRSGGWGFIARDSTGEFMEAGAGPLTHTSSALQAEAQAAKCALERVASLGMTRIVLETDATNLALALQSEEMDQSSNGALFKHVRAFMNENFAQCKITVCPRTCNKMADCLASFGVITAASGSPCFWRQAPDFVSALVFDDKPGDGF</sequence>
<dbReference type="CDD" id="cd06222">
    <property type="entry name" value="RNase_H_like"/>
    <property type="match status" value="1"/>
</dbReference>
<evidence type="ECO:0000313" key="3">
    <source>
        <dbReference type="Proteomes" id="UP001054889"/>
    </source>
</evidence>
<name>A0AAV5BYD2_ELECO</name>
<reference evidence="2" key="2">
    <citation type="submission" date="2021-12" db="EMBL/GenBank/DDBJ databases">
        <title>Resequencing data analysis of finger millet.</title>
        <authorList>
            <person name="Hatakeyama M."/>
            <person name="Aluri S."/>
            <person name="Balachadran M.T."/>
            <person name="Sivarajan S.R."/>
            <person name="Poveda L."/>
            <person name="Shimizu-Inatsugi R."/>
            <person name="Schlapbach R."/>
            <person name="Sreeman S.M."/>
            <person name="Shimizu K.K."/>
        </authorList>
    </citation>
    <scope>NUCLEOTIDE SEQUENCE</scope>
</reference>
<dbReference type="Pfam" id="PF13456">
    <property type="entry name" value="RVT_3"/>
    <property type="match status" value="1"/>
</dbReference>
<dbReference type="GO" id="GO:0004523">
    <property type="term" value="F:RNA-DNA hybrid ribonuclease activity"/>
    <property type="evidence" value="ECO:0007669"/>
    <property type="project" value="InterPro"/>
</dbReference>
<comment type="caution">
    <text evidence="2">The sequence shown here is derived from an EMBL/GenBank/DDBJ whole genome shotgun (WGS) entry which is preliminary data.</text>
</comment>
<protein>
    <recommendedName>
        <fullName evidence="1">RNase H type-1 domain-containing protein</fullName>
    </recommendedName>
</protein>
<dbReference type="SUPFAM" id="SSF53098">
    <property type="entry name" value="Ribonuclease H-like"/>
    <property type="match status" value="1"/>
</dbReference>
<dbReference type="Proteomes" id="UP001054889">
    <property type="component" value="Unassembled WGS sequence"/>
</dbReference>
<accession>A0AAV5BYD2</accession>
<gene>
    <name evidence="2" type="primary">ga07757</name>
    <name evidence="2" type="ORF">PR202_ga07757</name>
</gene>
<dbReference type="PANTHER" id="PTHR47074:SF11">
    <property type="entry name" value="REVERSE TRANSCRIPTASE-LIKE PROTEIN"/>
    <property type="match status" value="1"/>
</dbReference>
<dbReference type="PANTHER" id="PTHR47074">
    <property type="entry name" value="BNAC02G40300D PROTEIN"/>
    <property type="match status" value="1"/>
</dbReference>
<dbReference type="GO" id="GO:0003676">
    <property type="term" value="F:nucleic acid binding"/>
    <property type="evidence" value="ECO:0007669"/>
    <property type="project" value="InterPro"/>
</dbReference>
<feature type="domain" description="RNase H type-1" evidence="1">
    <location>
        <begin position="12"/>
        <end position="134"/>
    </location>
</feature>
<organism evidence="2 3">
    <name type="scientific">Eleusine coracana subsp. coracana</name>
    <dbReference type="NCBI Taxonomy" id="191504"/>
    <lineage>
        <taxon>Eukaryota</taxon>
        <taxon>Viridiplantae</taxon>
        <taxon>Streptophyta</taxon>
        <taxon>Embryophyta</taxon>
        <taxon>Tracheophyta</taxon>
        <taxon>Spermatophyta</taxon>
        <taxon>Magnoliopsida</taxon>
        <taxon>Liliopsida</taxon>
        <taxon>Poales</taxon>
        <taxon>Poaceae</taxon>
        <taxon>PACMAD clade</taxon>
        <taxon>Chloridoideae</taxon>
        <taxon>Cynodonteae</taxon>
        <taxon>Eleusininae</taxon>
        <taxon>Eleusine</taxon>
    </lineage>
</organism>
<evidence type="ECO:0000259" key="1">
    <source>
        <dbReference type="Pfam" id="PF13456"/>
    </source>
</evidence>
<dbReference type="InterPro" id="IPR012337">
    <property type="entry name" value="RNaseH-like_sf"/>
</dbReference>
<proteinExistence type="predicted"/>
<dbReference type="EMBL" id="BQKI01000003">
    <property type="protein sequence ID" value="GJM91393.1"/>
    <property type="molecule type" value="Genomic_DNA"/>
</dbReference>
<dbReference type="AlphaFoldDB" id="A0AAV5BYD2"/>
<dbReference type="InterPro" id="IPR044730">
    <property type="entry name" value="RNase_H-like_dom_plant"/>
</dbReference>
<dbReference type="InterPro" id="IPR052929">
    <property type="entry name" value="RNase_H-like_EbsB-rel"/>
</dbReference>
<reference evidence="2" key="1">
    <citation type="journal article" date="2018" name="DNA Res.">
        <title>Multiple hybrid de novo genome assembly of finger millet, an orphan allotetraploid crop.</title>
        <authorList>
            <person name="Hatakeyama M."/>
            <person name="Aluri S."/>
            <person name="Balachadran M.T."/>
            <person name="Sivarajan S.R."/>
            <person name="Patrignani A."/>
            <person name="Gruter S."/>
            <person name="Poveda L."/>
            <person name="Shimizu-Inatsugi R."/>
            <person name="Baeten J."/>
            <person name="Francoijs K.J."/>
            <person name="Nataraja K.N."/>
            <person name="Reddy Y.A.N."/>
            <person name="Phadnis S."/>
            <person name="Ravikumar R.L."/>
            <person name="Schlapbach R."/>
            <person name="Sreeman S.M."/>
            <person name="Shimizu K.K."/>
        </authorList>
    </citation>
    <scope>NUCLEOTIDE SEQUENCE</scope>
</reference>
<dbReference type="InterPro" id="IPR002156">
    <property type="entry name" value="RNaseH_domain"/>
</dbReference>
<dbReference type="Gene3D" id="3.30.420.10">
    <property type="entry name" value="Ribonuclease H-like superfamily/Ribonuclease H"/>
    <property type="match status" value="1"/>
</dbReference>
<keyword evidence="3" id="KW-1185">Reference proteome</keyword>